<feature type="compositionally biased region" description="Low complexity" evidence="1">
    <location>
        <begin position="175"/>
        <end position="191"/>
    </location>
</feature>
<dbReference type="STRING" id="7375.A0A0L0C756"/>
<gene>
    <name evidence="2" type="ORF">FF38_06249</name>
</gene>
<organism evidence="2 3">
    <name type="scientific">Lucilia cuprina</name>
    <name type="common">Green bottle fly</name>
    <name type="synonym">Australian sheep blowfly</name>
    <dbReference type="NCBI Taxonomy" id="7375"/>
    <lineage>
        <taxon>Eukaryota</taxon>
        <taxon>Metazoa</taxon>
        <taxon>Ecdysozoa</taxon>
        <taxon>Arthropoda</taxon>
        <taxon>Hexapoda</taxon>
        <taxon>Insecta</taxon>
        <taxon>Pterygota</taxon>
        <taxon>Neoptera</taxon>
        <taxon>Endopterygota</taxon>
        <taxon>Diptera</taxon>
        <taxon>Brachycera</taxon>
        <taxon>Muscomorpha</taxon>
        <taxon>Oestroidea</taxon>
        <taxon>Calliphoridae</taxon>
        <taxon>Luciliinae</taxon>
        <taxon>Lucilia</taxon>
    </lineage>
</organism>
<feature type="compositionally biased region" description="Low complexity" evidence="1">
    <location>
        <begin position="17"/>
        <end position="30"/>
    </location>
</feature>
<evidence type="ECO:0000313" key="3">
    <source>
        <dbReference type="Proteomes" id="UP000037069"/>
    </source>
</evidence>
<name>A0A0L0C756_LUCCU</name>
<evidence type="ECO:0000256" key="1">
    <source>
        <dbReference type="SAM" id="MobiDB-lite"/>
    </source>
</evidence>
<reference evidence="2 3" key="1">
    <citation type="journal article" date="2015" name="Nat. Commun.">
        <title>Lucilia cuprina genome unlocks parasitic fly biology to underpin future interventions.</title>
        <authorList>
            <person name="Anstead C.A."/>
            <person name="Korhonen P.K."/>
            <person name="Young N.D."/>
            <person name="Hall R.S."/>
            <person name="Jex A.R."/>
            <person name="Murali S.C."/>
            <person name="Hughes D.S."/>
            <person name="Lee S.F."/>
            <person name="Perry T."/>
            <person name="Stroehlein A.J."/>
            <person name="Ansell B.R."/>
            <person name="Breugelmans B."/>
            <person name="Hofmann A."/>
            <person name="Qu J."/>
            <person name="Dugan S."/>
            <person name="Lee S.L."/>
            <person name="Chao H."/>
            <person name="Dinh H."/>
            <person name="Han Y."/>
            <person name="Doddapaneni H.V."/>
            <person name="Worley K.C."/>
            <person name="Muzny D.M."/>
            <person name="Ioannidis P."/>
            <person name="Waterhouse R.M."/>
            <person name="Zdobnov E.M."/>
            <person name="James P.J."/>
            <person name="Bagnall N.H."/>
            <person name="Kotze A.C."/>
            <person name="Gibbs R.A."/>
            <person name="Richards S."/>
            <person name="Batterham P."/>
            <person name="Gasser R.B."/>
        </authorList>
    </citation>
    <scope>NUCLEOTIDE SEQUENCE [LARGE SCALE GENOMIC DNA]</scope>
    <source>
        <strain evidence="2 3">LS</strain>
        <tissue evidence="2">Full body</tissue>
    </source>
</reference>
<feature type="compositionally biased region" description="Polar residues" evidence="1">
    <location>
        <begin position="125"/>
        <end position="141"/>
    </location>
</feature>
<feature type="compositionally biased region" description="Polar residues" evidence="1">
    <location>
        <begin position="50"/>
        <end position="60"/>
    </location>
</feature>
<protein>
    <submittedName>
        <fullName evidence="2">Uncharacterized protein</fullName>
    </submittedName>
</protein>
<dbReference type="EMBL" id="JRES01000824">
    <property type="protein sequence ID" value="KNC28076.1"/>
    <property type="molecule type" value="Genomic_DNA"/>
</dbReference>
<dbReference type="OrthoDB" id="370884at2759"/>
<feature type="compositionally biased region" description="Low complexity" evidence="1">
    <location>
        <begin position="64"/>
        <end position="75"/>
    </location>
</feature>
<comment type="caution">
    <text evidence="2">The sequence shown here is derived from an EMBL/GenBank/DDBJ whole genome shotgun (WGS) entry which is preliminary data.</text>
</comment>
<keyword evidence="3" id="KW-1185">Reference proteome</keyword>
<evidence type="ECO:0000313" key="2">
    <source>
        <dbReference type="EMBL" id="KNC28076.1"/>
    </source>
</evidence>
<feature type="region of interest" description="Disordered" evidence="1">
    <location>
        <begin position="122"/>
        <end position="141"/>
    </location>
</feature>
<sequence length="305" mass="34193">MLFPDETYEDYKKRIKTTTNLKPKTTQTPNEEFRTTSLQHSVTDGKKRNYSVTKSLRTQDSSGRESATSTSNSSSGYKLTRDFFDNIPESRQTEEKKTAANTTTCHKQQELPLKTLAAKDEEATKQPTNGHTNHNDTVNEDLSTNPIFLRTCEALIRQYRIRPDFFCQYYKAVSSNSTSPASSTQPSQTKSIPKKKSHVDSYEKSSTKSSSKCIQNSAQNYPDLQVDSTPNTTSSEEVQRFTKRSAIYTLPKRRLENSDHIAAIVKGISGFVTSSSATGISLNRFIGHIVVGAQFMPTLNWVSVQ</sequence>
<dbReference type="AlphaFoldDB" id="A0A0L0C756"/>
<proteinExistence type="predicted"/>
<feature type="region of interest" description="Disordered" evidence="1">
    <location>
        <begin position="175"/>
        <end position="214"/>
    </location>
</feature>
<accession>A0A0L0C756</accession>
<dbReference type="Proteomes" id="UP000037069">
    <property type="component" value="Unassembled WGS sequence"/>
</dbReference>
<feature type="region of interest" description="Disordered" evidence="1">
    <location>
        <begin position="1"/>
        <end position="113"/>
    </location>
</feature>